<dbReference type="Proteomes" id="UP001549321">
    <property type="component" value="Unassembled WGS sequence"/>
</dbReference>
<dbReference type="CDD" id="cd06170">
    <property type="entry name" value="LuxR_C_like"/>
    <property type="match status" value="1"/>
</dbReference>
<dbReference type="PROSITE" id="PS50043">
    <property type="entry name" value="HTH_LUXR_2"/>
    <property type="match status" value="1"/>
</dbReference>
<name>A0ABV2QYK9_9HYPH</name>
<evidence type="ECO:0000256" key="2">
    <source>
        <dbReference type="ARBA" id="ARBA00023125"/>
    </source>
</evidence>
<dbReference type="SMART" id="SM00421">
    <property type="entry name" value="HTH_LUXR"/>
    <property type="match status" value="1"/>
</dbReference>
<dbReference type="RefSeq" id="WP_354549839.1">
    <property type="nucleotide sequence ID" value="NZ_JBEPSM010000001.1"/>
</dbReference>
<keyword evidence="3" id="KW-0804">Transcription</keyword>
<gene>
    <name evidence="5" type="ORF">ABIE08_001418</name>
</gene>
<keyword evidence="6" id="KW-1185">Reference proteome</keyword>
<protein>
    <submittedName>
        <fullName evidence="5">DNA-binding CsgD family transcriptional regulator</fullName>
    </submittedName>
</protein>
<evidence type="ECO:0000256" key="1">
    <source>
        <dbReference type="ARBA" id="ARBA00023015"/>
    </source>
</evidence>
<keyword evidence="2 5" id="KW-0238">DNA-binding</keyword>
<evidence type="ECO:0000313" key="6">
    <source>
        <dbReference type="Proteomes" id="UP001549321"/>
    </source>
</evidence>
<dbReference type="InterPro" id="IPR000792">
    <property type="entry name" value="Tscrpt_reg_LuxR_C"/>
</dbReference>
<evidence type="ECO:0000259" key="4">
    <source>
        <dbReference type="PROSITE" id="PS50043"/>
    </source>
</evidence>
<dbReference type="Pfam" id="PF03472">
    <property type="entry name" value="Autoind_bind"/>
    <property type="match status" value="1"/>
</dbReference>
<evidence type="ECO:0000313" key="5">
    <source>
        <dbReference type="EMBL" id="MET4633505.1"/>
    </source>
</evidence>
<dbReference type="PRINTS" id="PR00038">
    <property type="entry name" value="HTHLUXR"/>
</dbReference>
<dbReference type="PANTHER" id="PTHR44688">
    <property type="entry name" value="DNA-BINDING TRANSCRIPTIONAL ACTIVATOR DEVR_DOSR"/>
    <property type="match status" value="1"/>
</dbReference>
<sequence length="238" mass="25732">MSLLHLTSRAVAGISGAGDKEELRAALYAAVQSLGFDSFNIAFEKSAKREFMTEPTLTIWSYDDLVAYAGDGWAERDPLLDYAATGTDPLYWQAPSWNQNGHPDYYEYIKHVGVFGGLTVPLPGSPDKLGALTLLSLADRKHDKDVTHAVSIVAMMARAKAAAVGLASGQESGASAKFRALSSLQREILKWMANGKSNVEIAVIVSQSKRSIDYHVIEILKKLEVSSRAQAAAIYAAL</sequence>
<feature type="domain" description="HTH luxR-type" evidence="4">
    <location>
        <begin position="174"/>
        <end position="238"/>
    </location>
</feature>
<dbReference type="Gene3D" id="1.10.10.10">
    <property type="entry name" value="Winged helix-like DNA-binding domain superfamily/Winged helix DNA-binding domain"/>
    <property type="match status" value="1"/>
</dbReference>
<dbReference type="PANTHER" id="PTHR44688:SF16">
    <property type="entry name" value="DNA-BINDING TRANSCRIPTIONAL ACTIVATOR DEVR_DOSR"/>
    <property type="match status" value="1"/>
</dbReference>
<dbReference type="InterPro" id="IPR005143">
    <property type="entry name" value="TF_LuxR_autoind-bd_dom"/>
</dbReference>
<comment type="caution">
    <text evidence="5">The sequence shown here is derived from an EMBL/GenBank/DDBJ whole genome shotgun (WGS) entry which is preliminary data.</text>
</comment>
<accession>A0ABV2QYK9</accession>
<dbReference type="Pfam" id="PF00196">
    <property type="entry name" value="GerE"/>
    <property type="match status" value="1"/>
</dbReference>
<dbReference type="InterPro" id="IPR036388">
    <property type="entry name" value="WH-like_DNA-bd_sf"/>
</dbReference>
<evidence type="ECO:0000256" key="3">
    <source>
        <dbReference type="ARBA" id="ARBA00023163"/>
    </source>
</evidence>
<dbReference type="EMBL" id="JBEPSM010000001">
    <property type="protein sequence ID" value="MET4633505.1"/>
    <property type="molecule type" value="Genomic_DNA"/>
</dbReference>
<dbReference type="Gene3D" id="3.30.450.80">
    <property type="entry name" value="Transcription factor LuxR-like, autoinducer-binding domain"/>
    <property type="match status" value="1"/>
</dbReference>
<dbReference type="GO" id="GO:0003677">
    <property type="term" value="F:DNA binding"/>
    <property type="evidence" value="ECO:0007669"/>
    <property type="project" value="UniProtKB-KW"/>
</dbReference>
<dbReference type="SUPFAM" id="SSF75516">
    <property type="entry name" value="Pheromone-binding domain of LuxR-like quorum-sensing transcription factors"/>
    <property type="match status" value="1"/>
</dbReference>
<dbReference type="InterPro" id="IPR016032">
    <property type="entry name" value="Sig_transdc_resp-reg_C-effctor"/>
</dbReference>
<reference evidence="5 6" key="1">
    <citation type="submission" date="2024-06" db="EMBL/GenBank/DDBJ databases">
        <title>Sorghum-associated microbial communities from plants grown in Nebraska, USA.</title>
        <authorList>
            <person name="Schachtman D."/>
        </authorList>
    </citation>
    <scope>NUCLEOTIDE SEQUENCE [LARGE SCALE GENOMIC DNA]</scope>
    <source>
        <strain evidence="5 6">3207</strain>
    </source>
</reference>
<dbReference type="InterPro" id="IPR036693">
    <property type="entry name" value="TF_LuxR_autoind-bd_dom_sf"/>
</dbReference>
<proteinExistence type="predicted"/>
<keyword evidence="1" id="KW-0805">Transcription regulation</keyword>
<dbReference type="SUPFAM" id="SSF46894">
    <property type="entry name" value="C-terminal effector domain of the bipartite response regulators"/>
    <property type="match status" value="1"/>
</dbReference>
<organism evidence="5 6">
    <name type="scientific">Kaistia defluvii</name>
    <dbReference type="NCBI Taxonomy" id="410841"/>
    <lineage>
        <taxon>Bacteria</taxon>
        <taxon>Pseudomonadati</taxon>
        <taxon>Pseudomonadota</taxon>
        <taxon>Alphaproteobacteria</taxon>
        <taxon>Hyphomicrobiales</taxon>
        <taxon>Kaistiaceae</taxon>
        <taxon>Kaistia</taxon>
    </lineage>
</organism>